<dbReference type="InterPro" id="IPR027388">
    <property type="entry name" value="Ku70_bridge/pillars_dom_sf"/>
</dbReference>
<name>A0A8R1U686_PRIPA</name>
<evidence type="ECO:0000256" key="11">
    <source>
        <dbReference type="ARBA" id="ARBA00023242"/>
    </source>
</evidence>
<evidence type="ECO:0000256" key="12">
    <source>
        <dbReference type="SAM" id="MobiDB-lite"/>
    </source>
</evidence>
<evidence type="ECO:0000256" key="8">
    <source>
        <dbReference type="ARBA" id="ARBA00023125"/>
    </source>
</evidence>
<feature type="compositionally biased region" description="Acidic residues" evidence="12">
    <location>
        <begin position="316"/>
        <end position="325"/>
    </location>
</feature>
<evidence type="ECO:0000313" key="14">
    <source>
        <dbReference type="EnsemblMetazoa" id="PPA04986.1"/>
    </source>
</evidence>
<dbReference type="SUPFAM" id="SSF100939">
    <property type="entry name" value="SPOC domain-like"/>
    <property type="match status" value="1"/>
</dbReference>
<evidence type="ECO:0000256" key="1">
    <source>
        <dbReference type="ARBA" id="ARBA00004123"/>
    </source>
</evidence>
<keyword evidence="11" id="KW-0539">Nucleus</keyword>
<keyword evidence="10" id="KW-0234">DNA repair</keyword>
<dbReference type="Gene3D" id="4.10.970.10">
    <property type="entry name" value="Ku70, bridge and pillars"/>
    <property type="match status" value="1"/>
</dbReference>
<dbReference type="PIRSF" id="PIRSF003033">
    <property type="entry name" value="Ku70"/>
    <property type="match status" value="1"/>
</dbReference>
<evidence type="ECO:0000256" key="9">
    <source>
        <dbReference type="ARBA" id="ARBA00023172"/>
    </source>
</evidence>
<feature type="compositionally biased region" description="Low complexity" evidence="12">
    <location>
        <begin position="578"/>
        <end position="591"/>
    </location>
</feature>
<dbReference type="InterPro" id="IPR006164">
    <property type="entry name" value="DNA_bd_Ku70/Ku80"/>
</dbReference>
<dbReference type="GO" id="GO:0004386">
    <property type="term" value="F:helicase activity"/>
    <property type="evidence" value="ECO:0007669"/>
    <property type="project" value="UniProtKB-KW"/>
</dbReference>
<evidence type="ECO:0000256" key="3">
    <source>
        <dbReference type="ARBA" id="ARBA00022741"/>
    </source>
</evidence>
<dbReference type="Gene3D" id="2.40.290.10">
    <property type="match status" value="1"/>
</dbReference>
<comment type="similarity">
    <text evidence="2">Belongs to the ku70 family.</text>
</comment>
<keyword evidence="8" id="KW-0238">DNA-binding</keyword>
<evidence type="ECO:0000256" key="2">
    <source>
        <dbReference type="ARBA" id="ARBA00005240"/>
    </source>
</evidence>
<dbReference type="Proteomes" id="UP000005239">
    <property type="component" value="Unassembled WGS sequence"/>
</dbReference>
<dbReference type="GO" id="GO:0043564">
    <property type="term" value="C:Ku70:Ku80 complex"/>
    <property type="evidence" value="ECO:0000318"/>
    <property type="project" value="GO_Central"/>
</dbReference>
<evidence type="ECO:0000259" key="13">
    <source>
        <dbReference type="SMART" id="SM00559"/>
    </source>
</evidence>
<proteinExistence type="inferred from homology"/>
<evidence type="ECO:0000256" key="6">
    <source>
        <dbReference type="ARBA" id="ARBA00022806"/>
    </source>
</evidence>
<dbReference type="SUPFAM" id="SSF53300">
    <property type="entry name" value="vWA-like"/>
    <property type="match status" value="1"/>
</dbReference>
<dbReference type="InterPro" id="IPR005161">
    <property type="entry name" value="Ku_N"/>
</dbReference>
<keyword evidence="4" id="KW-0227">DNA damage</keyword>
<dbReference type="GO" id="GO:0016787">
    <property type="term" value="F:hydrolase activity"/>
    <property type="evidence" value="ECO:0007669"/>
    <property type="project" value="UniProtKB-KW"/>
</dbReference>
<keyword evidence="6" id="KW-0347">Helicase</keyword>
<reference evidence="14" key="2">
    <citation type="submission" date="2022-06" db="UniProtKB">
        <authorList>
            <consortium name="EnsemblMetazoa"/>
        </authorList>
    </citation>
    <scope>IDENTIFICATION</scope>
    <source>
        <strain evidence="14">PS312</strain>
    </source>
</reference>
<protein>
    <recommendedName>
        <fullName evidence="13">Ku domain-containing protein</fullName>
    </recommendedName>
</protein>
<dbReference type="PANTHER" id="PTHR12604">
    <property type="entry name" value="KU AUTOANTIGEN DNA HELICASE"/>
    <property type="match status" value="1"/>
</dbReference>
<evidence type="ECO:0000313" key="15">
    <source>
        <dbReference type="Proteomes" id="UP000005239"/>
    </source>
</evidence>
<evidence type="ECO:0000256" key="10">
    <source>
        <dbReference type="ARBA" id="ARBA00023204"/>
    </source>
</evidence>
<dbReference type="AlphaFoldDB" id="A0A8R1U686"/>
<feature type="region of interest" description="Disordered" evidence="12">
    <location>
        <begin position="301"/>
        <end position="336"/>
    </location>
</feature>
<dbReference type="Pfam" id="PF02735">
    <property type="entry name" value="Ku"/>
    <property type="match status" value="1"/>
</dbReference>
<organism evidence="14 15">
    <name type="scientific">Pristionchus pacificus</name>
    <name type="common">Parasitic nematode worm</name>
    <dbReference type="NCBI Taxonomy" id="54126"/>
    <lineage>
        <taxon>Eukaryota</taxon>
        <taxon>Metazoa</taxon>
        <taxon>Ecdysozoa</taxon>
        <taxon>Nematoda</taxon>
        <taxon>Chromadorea</taxon>
        <taxon>Rhabditida</taxon>
        <taxon>Rhabditina</taxon>
        <taxon>Diplogasteromorpha</taxon>
        <taxon>Diplogasteroidea</taxon>
        <taxon>Neodiplogasteridae</taxon>
        <taxon>Pristionchus</taxon>
    </lineage>
</organism>
<feature type="compositionally biased region" description="Low complexity" evidence="12">
    <location>
        <begin position="301"/>
        <end position="315"/>
    </location>
</feature>
<dbReference type="GO" id="GO:0003684">
    <property type="term" value="F:damaged DNA binding"/>
    <property type="evidence" value="ECO:0007669"/>
    <property type="project" value="InterPro"/>
</dbReference>
<dbReference type="SMART" id="SM00559">
    <property type="entry name" value="Ku78"/>
    <property type="match status" value="1"/>
</dbReference>
<dbReference type="InterPro" id="IPR036465">
    <property type="entry name" value="vWFA_dom_sf"/>
</dbReference>
<gene>
    <name evidence="14" type="primary">WBGene00094540</name>
</gene>
<dbReference type="Gene3D" id="1.10.720.30">
    <property type="entry name" value="SAP domain"/>
    <property type="match status" value="1"/>
</dbReference>
<feature type="domain" description="Ku" evidence="13">
    <location>
        <begin position="342"/>
        <end position="481"/>
    </location>
</feature>
<keyword evidence="7" id="KW-0067">ATP-binding</keyword>
<keyword evidence="15" id="KW-1185">Reference proteome</keyword>
<dbReference type="InterPro" id="IPR006165">
    <property type="entry name" value="Ku70"/>
</dbReference>
<dbReference type="GO" id="GO:0005524">
    <property type="term" value="F:ATP binding"/>
    <property type="evidence" value="ECO:0007669"/>
    <property type="project" value="UniProtKB-KW"/>
</dbReference>
<reference evidence="15" key="1">
    <citation type="journal article" date="2008" name="Nat. Genet.">
        <title>The Pristionchus pacificus genome provides a unique perspective on nematode lifestyle and parasitism.</title>
        <authorList>
            <person name="Dieterich C."/>
            <person name="Clifton S.W."/>
            <person name="Schuster L.N."/>
            <person name="Chinwalla A."/>
            <person name="Delehaunty K."/>
            <person name="Dinkelacker I."/>
            <person name="Fulton L."/>
            <person name="Fulton R."/>
            <person name="Godfrey J."/>
            <person name="Minx P."/>
            <person name="Mitreva M."/>
            <person name="Roeseler W."/>
            <person name="Tian H."/>
            <person name="Witte H."/>
            <person name="Yang S.P."/>
            <person name="Wilson R.K."/>
            <person name="Sommer R.J."/>
        </authorList>
    </citation>
    <scope>NUCLEOTIDE SEQUENCE [LARGE SCALE GENOMIC DNA]</scope>
    <source>
        <strain evidence="15">PS312</strain>
    </source>
</reference>
<dbReference type="EnsemblMetazoa" id="PPA04986.1">
    <property type="protein sequence ID" value="PPA04986.1"/>
    <property type="gene ID" value="WBGene00094540"/>
</dbReference>
<dbReference type="InterPro" id="IPR016194">
    <property type="entry name" value="SPOC-like_C_dom_sf"/>
</dbReference>
<dbReference type="GO" id="GO:0006303">
    <property type="term" value="P:double-strand break repair via nonhomologous end joining"/>
    <property type="evidence" value="ECO:0000318"/>
    <property type="project" value="GO_Central"/>
</dbReference>
<evidence type="ECO:0000256" key="4">
    <source>
        <dbReference type="ARBA" id="ARBA00022763"/>
    </source>
</evidence>
<dbReference type="GO" id="GO:0000723">
    <property type="term" value="P:telomere maintenance"/>
    <property type="evidence" value="ECO:0000318"/>
    <property type="project" value="GO_Central"/>
</dbReference>
<dbReference type="GO" id="GO:0006310">
    <property type="term" value="P:DNA recombination"/>
    <property type="evidence" value="ECO:0007669"/>
    <property type="project" value="UniProtKB-KW"/>
</dbReference>
<evidence type="ECO:0000256" key="7">
    <source>
        <dbReference type="ARBA" id="ARBA00022840"/>
    </source>
</evidence>
<feature type="region of interest" description="Disordered" evidence="12">
    <location>
        <begin position="566"/>
        <end position="595"/>
    </location>
</feature>
<keyword evidence="3" id="KW-0547">Nucleotide-binding</keyword>
<evidence type="ECO:0000256" key="5">
    <source>
        <dbReference type="ARBA" id="ARBA00022801"/>
    </source>
</evidence>
<accession>A0A8R1U686</accession>
<dbReference type="InterPro" id="IPR036361">
    <property type="entry name" value="SAP_dom_sf"/>
</dbReference>
<sequence>MEFDEEGQPMFDEFDEGIDGGGRLFESNKKLSFYIIDGGAAMLEPHSETGEPPFTRAAKAVAEQVLKVGCSSAGGLHHMVSVIVANTASSKPESGLVQHFHEVLPLDFVSGEAAVTMKELGNADDISSTFDEQFGGHATADLAQIIYYVRKMAKRKAKSARQLAVYYITASTRPCGEGVTGRAAMNAALKNIADLRDIDNGEFTCLYIGEPRAETEMDCLQKLDPNFSLDSFEELETIVYQKAFAPRAYSILPFEIAPGVQLDVGLFTLAAETKRPTPKWVDAETEKSVQSRTVYKPKAAATAEKAKAAEPAASAVDDDEFTEKEEEQKPNTSGVKPFVVGEADRARSELKQAIELGGEKIVFSQEELAKLKRFRKGLVLLGFKPIANLRVDRHVEAPRFIYPNEKTTEGSRKLFRALLERCSERKQMIVCYLNTAAHTRPRLVTLVPSRNSDSSCDGFHVVQLPLADDCVDGSEIDKAPKFDDEESEEQRNATRALVRKLTAKFEPFENPNLQRFYSMLIEYATGDDSRVVEDGIKPYFSNEKALARVQPQLDAVVDAFGDLSGAPAKAKRGPAETAGGAAPKRGKAAAGGDDGGADLEAAAKSGKLSSWTIPQLKAAATERGISLGGAKKKDEVVNAIENHYGV</sequence>
<dbReference type="Gene3D" id="1.10.1600.10">
    <property type="match status" value="1"/>
</dbReference>
<keyword evidence="9" id="KW-0233">DNA recombination</keyword>
<keyword evidence="5" id="KW-0378">Hydrolase</keyword>
<dbReference type="Pfam" id="PF03731">
    <property type="entry name" value="Ku_N"/>
    <property type="match status" value="1"/>
</dbReference>
<dbReference type="GO" id="GO:0042162">
    <property type="term" value="F:telomeric DNA binding"/>
    <property type="evidence" value="ECO:0000318"/>
    <property type="project" value="GO_Central"/>
</dbReference>
<dbReference type="Gene3D" id="3.40.50.410">
    <property type="entry name" value="von Willebrand factor, type A domain"/>
    <property type="match status" value="1"/>
</dbReference>
<comment type="subcellular location">
    <subcellularLocation>
        <location evidence="1">Nucleus</location>
    </subcellularLocation>
</comment>
<dbReference type="PANTHER" id="PTHR12604:SF2">
    <property type="entry name" value="X-RAY REPAIR CROSS-COMPLEMENTING PROTEIN 6"/>
    <property type="match status" value="1"/>
</dbReference>